<reference evidence="3 4" key="1">
    <citation type="submission" date="2024-03" db="EMBL/GenBank/DDBJ databases">
        <title>Bacilli Hybrid Assemblies.</title>
        <authorList>
            <person name="Kovac J."/>
        </authorList>
    </citation>
    <scope>NUCLEOTIDE SEQUENCE [LARGE SCALE GENOMIC DNA]</scope>
    <source>
        <strain evidence="3 4">FSL R7-0666</strain>
    </source>
</reference>
<evidence type="ECO:0000313" key="4">
    <source>
        <dbReference type="Proteomes" id="UP001418796"/>
    </source>
</evidence>
<gene>
    <name evidence="3" type="ORF">MKY91_07625</name>
</gene>
<evidence type="ECO:0000256" key="1">
    <source>
        <dbReference type="ARBA" id="ARBA00008439"/>
    </source>
</evidence>
<sequence>MAQEEKERIIIPDEHGTEHLFDELFRFTVDTTGNSYLLVVPVGENEEETDEDEDEEQEVFAFRYEDREGEENDIALFPVETDEEWAVIEEMLNTFSEEQEDEEE</sequence>
<dbReference type="InterPro" id="IPR009711">
    <property type="entry name" value="UPF0473"/>
</dbReference>
<dbReference type="NCBIfam" id="NF010222">
    <property type="entry name" value="PRK13678.2-5"/>
    <property type="match status" value="1"/>
</dbReference>
<dbReference type="Pfam" id="PF06949">
    <property type="entry name" value="DUF1292"/>
    <property type="match status" value="1"/>
</dbReference>
<evidence type="ECO:0000313" key="3">
    <source>
        <dbReference type="EMBL" id="MEN0643012.1"/>
    </source>
</evidence>
<comment type="caution">
    <text evidence="3">The sequence shown here is derived from an EMBL/GenBank/DDBJ whole genome shotgun (WGS) entry which is preliminary data.</text>
</comment>
<proteinExistence type="inferred from homology"/>
<comment type="similarity">
    <text evidence="1 2">Belongs to the UPF0473 family.</text>
</comment>
<name>A0ABU9VGH8_9BACI</name>
<accession>A0ABU9VGH8</accession>
<dbReference type="Proteomes" id="UP001418796">
    <property type="component" value="Unassembled WGS sequence"/>
</dbReference>
<dbReference type="EMBL" id="JBCITK010000001">
    <property type="protein sequence ID" value="MEN0643012.1"/>
    <property type="molecule type" value="Genomic_DNA"/>
</dbReference>
<evidence type="ECO:0000256" key="2">
    <source>
        <dbReference type="HAMAP-Rule" id="MF_01448"/>
    </source>
</evidence>
<dbReference type="HAMAP" id="MF_01448">
    <property type="entry name" value="UPF0473"/>
    <property type="match status" value="1"/>
</dbReference>
<dbReference type="PANTHER" id="PTHR40066">
    <property type="entry name" value="UPF0473 PROTEIN CBO2561/CLC_2432"/>
    <property type="match status" value="1"/>
</dbReference>
<dbReference type="PANTHER" id="PTHR40066:SF1">
    <property type="entry name" value="UPF0473 PROTEIN CBO2561_CLC_2432"/>
    <property type="match status" value="1"/>
</dbReference>
<dbReference type="RefSeq" id="WP_343130033.1">
    <property type="nucleotide sequence ID" value="NZ_JBCITK010000001.1"/>
</dbReference>
<organism evidence="3 4">
    <name type="scientific">Alkalicoccobacillus gibsonii</name>
    <dbReference type="NCBI Taxonomy" id="79881"/>
    <lineage>
        <taxon>Bacteria</taxon>
        <taxon>Bacillati</taxon>
        <taxon>Bacillota</taxon>
        <taxon>Bacilli</taxon>
        <taxon>Bacillales</taxon>
        <taxon>Bacillaceae</taxon>
        <taxon>Alkalicoccobacillus</taxon>
    </lineage>
</organism>
<protein>
    <recommendedName>
        <fullName evidence="2">UPF0473 protein MKY91_07625</fullName>
    </recommendedName>
</protein>
<keyword evidence="4" id="KW-1185">Reference proteome</keyword>